<dbReference type="AlphaFoldDB" id="A0A8J4QBW1"/>
<dbReference type="EMBL" id="JRKL02007706">
    <property type="protein sequence ID" value="KAF3947496.1"/>
    <property type="molecule type" value="Genomic_DNA"/>
</dbReference>
<evidence type="ECO:0000256" key="2">
    <source>
        <dbReference type="SAM" id="SignalP"/>
    </source>
</evidence>
<feature type="compositionally biased region" description="Low complexity" evidence="1">
    <location>
        <begin position="357"/>
        <end position="374"/>
    </location>
</feature>
<dbReference type="PANTHER" id="PTHR47481">
    <property type="match status" value="1"/>
</dbReference>
<evidence type="ECO:0000256" key="1">
    <source>
        <dbReference type="SAM" id="MobiDB-lite"/>
    </source>
</evidence>
<evidence type="ECO:0000259" key="3">
    <source>
        <dbReference type="Pfam" id="PF22936"/>
    </source>
</evidence>
<feature type="compositionally biased region" description="Basic residues" evidence="1">
    <location>
        <begin position="119"/>
        <end position="129"/>
    </location>
</feature>
<dbReference type="Pfam" id="PF22936">
    <property type="entry name" value="Pol_BBD"/>
    <property type="match status" value="1"/>
</dbReference>
<reference evidence="4" key="1">
    <citation type="submission" date="2020-03" db="EMBL/GenBank/DDBJ databases">
        <title>Castanea mollissima Vanexum genome sequencing.</title>
        <authorList>
            <person name="Staton M."/>
        </authorList>
    </citation>
    <scope>NUCLEOTIDE SEQUENCE</scope>
    <source>
        <tissue evidence="4">Leaf</tissue>
    </source>
</reference>
<comment type="caution">
    <text evidence="4">The sequence shown here is derived from an EMBL/GenBank/DDBJ whole genome shotgun (WGS) entry which is preliminary data.</text>
</comment>
<feature type="compositionally biased region" description="Low complexity" evidence="1">
    <location>
        <begin position="406"/>
        <end position="415"/>
    </location>
</feature>
<name>A0A8J4QBW1_9ROSI</name>
<dbReference type="PANTHER" id="PTHR47481:SF22">
    <property type="entry name" value="RETROTRANSPOSON GAG DOMAIN-CONTAINING PROTEIN"/>
    <property type="match status" value="1"/>
</dbReference>
<feature type="region of interest" description="Disordered" evidence="1">
    <location>
        <begin position="77"/>
        <end position="138"/>
    </location>
</feature>
<accession>A0A8J4QBW1</accession>
<feature type="region of interest" description="Disordered" evidence="1">
    <location>
        <begin position="485"/>
        <end position="504"/>
    </location>
</feature>
<keyword evidence="2" id="KW-0732">Signal</keyword>
<feature type="domain" description="Retrovirus-related Pol polyprotein from transposon TNT 1-94-like beta-barrel" evidence="3">
    <location>
        <begin position="184"/>
        <end position="262"/>
    </location>
</feature>
<feature type="signal peptide" evidence="2">
    <location>
        <begin position="1"/>
        <end position="17"/>
    </location>
</feature>
<feature type="region of interest" description="Disordered" evidence="1">
    <location>
        <begin position="357"/>
        <end position="449"/>
    </location>
</feature>
<feature type="compositionally biased region" description="Low complexity" evidence="1">
    <location>
        <begin position="91"/>
        <end position="118"/>
    </location>
</feature>
<dbReference type="InterPro" id="IPR054722">
    <property type="entry name" value="PolX-like_BBD"/>
</dbReference>
<dbReference type="OrthoDB" id="1937754at2759"/>
<evidence type="ECO:0000313" key="5">
    <source>
        <dbReference type="Proteomes" id="UP000737018"/>
    </source>
</evidence>
<dbReference type="Proteomes" id="UP000737018">
    <property type="component" value="Unassembled WGS sequence"/>
</dbReference>
<keyword evidence="5" id="KW-1185">Reference proteome</keyword>
<protein>
    <recommendedName>
        <fullName evidence="3">Retrovirus-related Pol polyprotein from transposon TNT 1-94-like beta-barrel domain-containing protein</fullName>
    </recommendedName>
</protein>
<feature type="compositionally biased region" description="Polar residues" evidence="1">
    <location>
        <begin position="485"/>
        <end position="497"/>
    </location>
</feature>
<gene>
    <name evidence="4" type="ORF">CMV_026375</name>
</gene>
<feature type="chain" id="PRO_5035209040" description="Retrovirus-related Pol polyprotein from transposon TNT 1-94-like beta-barrel domain-containing protein" evidence="2">
    <location>
        <begin position="18"/>
        <end position="504"/>
    </location>
</feature>
<sequence length="504" mass="55272">MLPPLLLLCFFFTATAAAALLFLRRPAVATGSSSSPLRLLLLLLRRCCCWCFFFSSTSSSSSSSFVQYGHEQRIERNHAAPDIPFPSANATTRSSNSRGRSTRSPPHSQSSHQGPSYHGHNHNRGRGRGRNPGNGNSRPICQVCKKPGHIALTCYHRFDHSFQGVSPNMAAFVAGPPSQFDANWYPDSGSTNHLTPDLHNLNLHAEEYQGPDQIRVGDGTGLDIKHIGSSKLLTSSTSFPLKHVLHVPDIQKNLVSVSQFTRDHDVFIEFHANYFCVKDETTGRLLLRGRCEHGLYPFPSSLPSRRSPQAFLGVRVPPDVWHCRFGHPAHRTVQHIISRFSLPVVKNKTHADALRTHVPTSISPSPSHPSSSPKVSHHPSRGSLPCVPPSPLVPSHVPHSPHPHTHSSTSPSAPSSSPPLPEAEQTTSTIGMAPSSHASPPPPSPVRTHPMVTRLQHNITKPKVFSDDIIIRSHASSIRELSSLNQAVTPKSQSQRCNNKEMHH</sequence>
<proteinExistence type="predicted"/>
<evidence type="ECO:0000313" key="4">
    <source>
        <dbReference type="EMBL" id="KAF3947496.1"/>
    </source>
</evidence>
<organism evidence="4 5">
    <name type="scientific">Castanea mollissima</name>
    <name type="common">Chinese chestnut</name>
    <dbReference type="NCBI Taxonomy" id="60419"/>
    <lineage>
        <taxon>Eukaryota</taxon>
        <taxon>Viridiplantae</taxon>
        <taxon>Streptophyta</taxon>
        <taxon>Embryophyta</taxon>
        <taxon>Tracheophyta</taxon>
        <taxon>Spermatophyta</taxon>
        <taxon>Magnoliopsida</taxon>
        <taxon>eudicotyledons</taxon>
        <taxon>Gunneridae</taxon>
        <taxon>Pentapetalae</taxon>
        <taxon>rosids</taxon>
        <taxon>fabids</taxon>
        <taxon>Fagales</taxon>
        <taxon>Fagaceae</taxon>
        <taxon>Castanea</taxon>
    </lineage>
</organism>